<dbReference type="PROSITE" id="PS50048">
    <property type="entry name" value="ZN2_CY6_FUNGAL_2"/>
    <property type="match status" value="1"/>
</dbReference>
<dbReference type="GO" id="GO:0006351">
    <property type="term" value="P:DNA-templated transcription"/>
    <property type="evidence" value="ECO:0007669"/>
    <property type="project" value="InterPro"/>
</dbReference>
<feature type="domain" description="Zn(2)-C6 fungal-type" evidence="4">
    <location>
        <begin position="26"/>
        <end position="57"/>
    </location>
</feature>
<dbReference type="SUPFAM" id="SSF57701">
    <property type="entry name" value="Zn2/Cys6 DNA-binding domain"/>
    <property type="match status" value="1"/>
</dbReference>
<dbReference type="RefSeq" id="XP_045268755.1">
    <property type="nucleotide sequence ID" value="XM_045412749.1"/>
</dbReference>
<dbReference type="Proteomes" id="UP000613401">
    <property type="component" value="Unassembled WGS sequence"/>
</dbReference>
<keyword evidence="2" id="KW-0539">Nucleus</keyword>
<dbReference type="PANTHER" id="PTHR31668">
    <property type="entry name" value="GLUCOSE TRANSPORT TRANSCRIPTION REGULATOR RGT1-RELATED-RELATED"/>
    <property type="match status" value="1"/>
</dbReference>
<dbReference type="PANTHER" id="PTHR31668:SF4">
    <property type="entry name" value="TRANSCRIPTIONAL ACTIVATOR PROTEIN DAL81"/>
    <property type="match status" value="1"/>
</dbReference>
<accession>A0A8H4CTN0</accession>
<dbReference type="PROSITE" id="PS00463">
    <property type="entry name" value="ZN2_CY6_FUNGAL_1"/>
    <property type="match status" value="1"/>
</dbReference>
<dbReference type="GeneID" id="69020000"/>
<feature type="compositionally biased region" description="Polar residues" evidence="3">
    <location>
        <begin position="73"/>
        <end position="89"/>
    </location>
</feature>
<organism evidence="5 6">
    <name type="scientific">Colletotrichum gloeosporioides</name>
    <name type="common">Anthracnose fungus</name>
    <name type="synonym">Glomerella cingulata</name>
    <dbReference type="NCBI Taxonomy" id="474922"/>
    <lineage>
        <taxon>Eukaryota</taxon>
        <taxon>Fungi</taxon>
        <taxon>Dikarya</taxon>
        <taxon>Ascomycota</taxon>
        <taxon>Pezizomycotina</taxon>
        <taxon>Sordariomycetes</taxon>
        <taxon>Hypocreomycetidae</taxon>
        <taxon>Glomerellales</taxon>
        <taxon>Glomerellaceae</taxon>
        <taxon>Colletotrichum</taxon>
        <taxon>Colletotrichum gloeosporioides species complex</taxon>
    </lineage>
</organism>
<feature type="compositionally biased region" description="Polar residues" evidence="3">
    <location>
        <begin position="1"/>
        <end position="12"/>
    </location>
</feature>
<dbReference type="GO" id="GO:0000981">
    <property type="term" value="F:DNA-binding transcription factor activity, RNA polymerase II-specific"/>
    <property type="evidence" value="ECO:0007669"/>
    <property type="project" value="InterPro"/>
</dbReference>
<dbReference type="SMART" id="SM00906">
    <property type="entry name" value="Fungal_trans"/>
    <property type="match status" value="1"/>
</dbReference>
<name>A0A8H4CTN0_COLGL</name>
<evidence type="ECO:0000256" key="2">
    <source>
        <dbReference type="ARBA" id="ARBA00023242"/>
    </source>
</evidence>
<protein>
    <submittedName>
        <fullName evidence="5">Putative transcriptional regulatory protein</fullName>
    </submittedName>
</protein>
<evidence type="ECO:0000259" key="4">
    <source>
        <dbReference type="PROSITE" id="PS50048"/>
    </source>
</evidence>
<dbReference type="InterPro" id="IPR036864">
    <property type="entry name" value="Zn2-C6_fun-type_DNA-bd_sf"/>
</dbReference>
<dbReference type="InterPro" id="IPR050797">
    <property type="entry name" value="Carb_Metab_Trans_Reg"/>
</dbReference>
<dbReference type="GO" id="GO:0001080">
    <property type="term" value="P:nitrogen catabolite activation of transcription from RNA polymerase II promoter"/>
    <property type="evidence" value="ECO:0007669"/>
    <property type="project" value="TreeGrafter"/>
</dbReference>
<dbReference type="SMART" id="SM00066">
    <property type="entry name" value="GAL4"/>
    <property type="match status" value="1"/>
</dbReference>
<dbReference type="InterPro" id="IPR007219">
    <property type="entry name" value="XnlR_reg_dom"/>
</dbReference>
<dbReference type="Gene3D" id="4.10.240.10">
    <property type="entry name" value="Zn(2)-C6 fungal-type DNA-binding domain"/>
    <property type="match status" value="1"/>
</dbReference>
<reference evidence="5" key="1">
    <citation type="journal article" date="2020" name="Phytopathology">
        <title>Genome sequence and comparative analysis of Colletotrichum gloeosporioides isolated from Liriodendron leaves.</title>
        <authorList>
            <person name="Fu F.F."/>
            <person name="Hao Z."/>
            <person name="Wang P."/>
            <person name="Lu Y."/>
            <person name="Xue L.J."/>
            <person name="Wei G."/>
            <person name="Tian Y."/>
            <person name="Baishi H."/>
            <person name="Xu H."/>
            <person name="Shi J."/>
            <person name="Cheng T."/>
            <person name="Wang G."/>
            <person name="Yi Y."/>
            <person name="Chen J."/>
        </authorList>
    </citation>
    <scope>NUCLEOTIDE SEQUENCE</scope>
    <source>
        <strain evidence="5">Lc1</strain>
    </source>
</reference>
<keyword evidence="6" id="KW-1185">Reference proteome</keyword>
<dbReference type="Pfam" id="PF04082">
    <property type="entry name" value="Fungal_trans"/>
    <property type="match status" value="1"/>
</dbReference>
<dbReference type="AlphaFoldDB" id="A0A8H4CTN0"/>
<dbReference type="GO" id="GO:0005634">
    <property type="term" value="C:nucleus"/>
    <property type="evidence" value="ECO:0007669"/>
    <property type="project" value="TreeGrafter"/>
</dbReference>
<dbReference type="GO" id="GO:0008270">
    <property type="term" value="F:zinc ion binding"/>
    <property type="evidence" value="ECO:0007669"/>
    <property type="project" value="InterPro"/>
</dbReference>
<evidence type="ECO:0000313" key="5">
    <source>
        <dbReference type="EMBL" id="KAF3809596.1"/>
    </source>
</evidence>
<dbReference type="EMBL" id="WVTB01000016">
    <property type="protein sequence ID" value="KAF3809596.1"/>
    <property type="molecule type" value="Genomic_DNA"/>
</dbReference>
<proteinExistence type="predicted"/>
<dbReference type="CDD" id="cd12148">
    <property type="entry name" value="fungal_TF_MHR"/>
    <property type="match status" value="1"/>
</dbReference>
<gene>
    <name evidence="5" type="ORF">GCG54_00012882</name>
</gene>
<reference evidence="5" key="2">
    <citation type="submission" date="2020-03" db="EMBL/GenBank/DDBJ databases">
        <authorList>
            <person name="Fu F.-F."/>
            <person name="Chen J."/>
        </authorList>
    </citation>
    <scope>NUCLEOTIDE SEQUENCE</scope>
    <source>
        <strain evidence="5">Lc1</strain>
    </source>
</reference>
<dbReference type="GO" id="GO:0003677">
    <property type="term" value="F:DNA binding"/>
    <property type="evidence" value="ECO:0007669"/>
    <property type="project" value="InterPro"/>
</dbReference>
<feature type="region of interest" description="Disordered" evidence="3">
    <location>
        <begin position="124"/>
        <end position="144"/>
    </location>
</feature>
<dbReference type="Pfam" id="PF00172">
    <property type="entry name" value="Zn_clus"/>
    <property type="match status" value="1"/>
</dbReference>
<feature type="region of interest" description="Disordered" evidence="3">
    <location>
        <begin position="64"/>
        <end position="91"/>
    </location>
</feature>
<evidence type="ECO:0000256" key="3">
    <source>
        <dbReference type="SAM" id="MobiDB-lite"/>
    </source>
</evidence>
<feature type="region of interest" description="Disordered" evidence="3">
    <location>
        <begin position="1"/>
        <end position="25"/>
    </location>
</feature>
<sequence>MPPTPRTTSLAAETTRPYRSQKRHRPCDRCREMKLKCQTEGEPPCRRCQQSDVECTYVGRPHKRSLAQKHSARQNSSPRQLDRASSSVRDVTDAVDDLPSAAIAVGEAAASAQNQPFIAFSQTADVSPSAGGQPDRPTTQISQSLDNMDGHSAMLLGSSSGSDPWLLRHFRFDELGLRSFHKLHVRNAGGVPTADKIPVHFLLSTDALYQSSNAGLKAIELRRRLDCLVPQSAGARLVRLFHKYVFKMLPIVSRTTMGLASQDALPQADILTETPTHLLAALYGSAIPFAHQDDHLVALLTCDHINLDEVWEICYASMQEEICKPHLHVLQAAILYLHRNHESPRQSAVTDTASIWPFMGTVVGLAHNLGLHLECRMMGFPAQEKRLRRRLWWAVFIQDKFLSLHTGRPPYIRNDEWDVGELVNFDFLPWNEMDTSKASAFRDLARLSLIAEKLQTDLYSLKSCQKLAENLPDSIQAARPIFDALHQWRASVSIPETFPESRISLDDNQDSYPACISLAYLSLVAYTWRALLRPTVRSAPPPQIIDVDAEPQTFPDTGFLFEDLSWNFSDFPELELQLEDGAPDSSATIKELHQAAQTWAETMVKFTLYLTSSDFSLFWYSWSKFSLVVASNFFMLLLVQAPSAETGVRARELLQRWRQVVRDHAKVSPLFLLTATELGQVYQTGISETFCLPSHVQSIL</sequence>
<dbReference type="CDD" id="cd00067">
    <property type="entry name" value="GAL4"/>
    <property type="match status" value="1"/>
</dbReference>
<evidence type="ECO:0000256" key="1">
    <source>
        <dbReference type="ARBA" id="ARBA00022723"/>
    </source>
</evidence>
<comment type="caution">
    <text evidence="5">The sequence shown here is derived from an EMBL/GenBank/DDBJ whole genome shotgun (WGS) entry which is preliminary data.</text>
</comment>
<keyword evidence="1" id="KW-0479">Metal-binding</keyword>
<evidence type="ECO:0000313" key="6">
    <source>
        <dbReference type="Proteomes" id="UP000613401"/>
    </source>
</evidence>
<dbReference type="InterPro" id="IPR001138">
    <property type="entry name" value="Zn2Cys6_DnaBD"/>
</dbReference>